<proteinExistence type="inferred from homology"/>
<dbReference type="GO" id="GO:0005524">
    <property type="term" value="F:ATP binding"/>
    <property type="evidence" value="ECO:0007669"/>
    <property type="project" value="UniProtKB-UniRule"/>
</dbReference>
<evidence type="ECO:0000256" key="3">
    <source>
        <dbReference type="ARBA" id="ARBA00022679"/>
    </source>
</evidence>
<evidence type="ECO:0000256" key="1">
    <source>
        <dbReference type="ARBA" id="ARBA00008867"/>
    </source>
</evidence>
<dbReference type="SMART" id="SM00220">
    <property type="entry name" value="S_TKc"/>
    <property type="match status" value="1"/>
</dbReference>
<keyword evidence="4 7" id="KW-0547">Nucleotide-binding</keyword>
<dbReference type="PROSITE" id="PS00108">
    <property type="entry name" value="PROTEIN_KINASE_ST"/>
    <property type="match status" value="1"/>
</dbReference>
<keyword evidence="11" id="KW-1185">Reference proteome</keyword>
<keyword evidence="6 7" id="KW-0067">ATP-binding</keyword>
<evidence type="ECO:0000256" key="8">
    <source>
        <dbReference type="SAM" id="MobiDB-lite"/>
    </source>
</evidence>
<dbReference type="InterPro" id="IPR000719">
    <property type="entry name" value="Prot_kinase_dom"/>
</dbReference>
<dbReference type="GO" id="GO:0005737">
    <property type="term" value="C:cytoplasm"/>
    <property type="evidence" value="ECO:0007669"/>
    <property type="project" value="TreeGrafter"/>
</dbReference>
<dbReference type="Pfam" id="PF00069">
    <property type="entry name" value="Pkinase"/>
    <property type="match status" value="1"/>
</dbReference>
<dbReference type="AlphaFoldDB" id="A0AAV5RHJ8"/>
<evidence type="ECO:0000313" key="10">
    <source>
        <dbReference type="EMBL" id="GMM50999.1"/>
    </source>
</evidence>
<evidence type="ECO:0000313" key="11">
    <source>
        <dbReference type="Proteomes" id="UP001362899"/>
    </source>
</evidence>
<feature type="region of interest" description="Disordered" evidence="8">
    <location>
        <begin position="30"/>
        <end position="86"/>
    </location>
</feature>
<accession>A0AAV5RHJ8</accession>
<feature type="compositionally biased region" description="Polar residues" evidence="8">
    <location>
        <begin position="219"/>
        <end position="230"/>
    </location>
</feature>
<feature type="domain" description="Protein kinase" evidence="9">
    <location>
        <begin position="552"/>
        <end position="851"/>
    </location>
</feature>
<feature type="region of interest" description="Disordered" evidence="8">
    <location>
        <begin position="210"/>
        <end position="281"/>
    </location>
</feature>
<dbReference type="PROSITE" id="PS50011">
    <property type="entry name" value="PROTEIN_KINASE_DOM"/>
    <property type="match status" value="1"/>
</dbReference>
<comment type="caution">
    <text evidence="10">The sequence shown here is derived from an EMBL/GenBank/DDBJ whole genome shotgun (WGS) entry which is preliminary data.</text>
</comment>
<feature type="compositionally biased region" description="Polar residues" evidence="8">
    <location>
        <begin position="35"/>
        <end position="46"/>
    </location>
</feature>
<dbReference type="PANTHER" id="PTHR24058:SF22">
    <property type="entry name" value="DUAL SPECIFICITY TYROSINE-PHOSPHORYLATION-REGULATED KINASE 4"/>
    <property type="match status" value="1"/>
</dbReference>
<dbReference type="Gene3D" id="1.10.510.10">
    <property type="entry name" value="Transferase(Phosphotransferase) domain 1"/>
    <property type="match status" value="1"/>
</dbReference>
<protein>
    <recommendedName>
        <fullName evidence="9">Protein kinase domain-containing protein</fullName>
    </recommendedName>
</protein>
<feature type="compositionally biased region" description="Polar residues" evidence="8">
    <location>
        <begin position="341"/>
        <end position="359"/>
    </location>
</feature>
<evidence type="ECO:0000256" key="5">
    <source>
        <dbReference type="ARBA" id="ARBA00022777"/>
    </source>
</evidence>
<feature type="region of interest" description="Disordered" evidence="8">
    <location>
        <begin position="332"/>
        <end position="363"/>
    </location>
</feature>
<reference evidence="10 11" key="1">
    <citation type="journal article" date="2023" name="Elife">
        <title>Identification of key yeast species and microbe-microbe interactions impacting larval growth of Drosophila in the wild.</title>
        <authorList>
            <person name="Mure A."/>
            <person name="Sugiura Y."/>
            <person name="Maeda R."/>
            <person name="Honda K."/>
            <person name="Sakurai N."/>
            <person name="Takahashi Y."/>
            <person name="Watada M."/>
            <person name="Katoh T."/>
            <person name="Gotoh A."/>
            <person name="Gotoh Y."/>
            <person name="Taniguchi I."/>
            <person name="Nakamura K."/>
            <person name="Hayashi T."/>
            <person name="Katayama T."/>
            <person name="Uemura T."/>
            <person name="Hattori Y."/>
        </authorList>
    </citation>
    <scope>NUCLEOTIDE SEQUENCE [LARGE SCALE GENOMIC DNA]</scope>
    <source>
        <strain evidence="10 11">SB-73</strain>
    </source>
</reference>
<dbReference type="InterPro" id="IPR017441">
    <property type="entry name" value="Protein_kinase_ATP_BS"/>
</dbReference>
<dbReference type="InterPro" id="IPR050494">
    <property type="entry name" value="Ser_Thr_dual-spec_kinase"/>
</dbReference>
<evidence type="ECO:0000256" key="2">
    <source>
        <dbReference type="ARBA" id="ARBA00022527"/>
    </source>
</evidence>
<evidence type="ECO:0000256" key="4">
    <source>
        <dbReference type="ARBA" id="ARBA00022741"/>
    </source>
</evidence>
<dbReference type="GO" id="GO:0004674">
    <property type="term" value="F:protein serine/threonine kinase activity"/>
    <property type="evidence" value="ECO:0007669"/>
    <property type="project" value="UniProtKB-KW"/>
</dbReference>
<dbReference type="PANTHER" id="PTHR24058">
    <property type="entry name" value="DUAL SPECIFICITY PROTEIN KINASE"/>
    <property type="match status" value="1"/>
</dbReference>
<name>A0AAV5RHJ8_STABA</name>
<evidence type="ECO:0000256" key="6">
    <source>
        <dbReference type="ARBA" id="ARBA00022840"/>
    </source>
</evidence>
<comment type="similarity">
    <text evidence="1">Belongs to the protein kinase superfamily. CMGC Ser/Thr protein kinase family. MNB/DYRK subfamily.</text>
</comment>
<feature type="compositionally biased region" description="Low complexity" evidence="8">
    <location>
        <begin position="404"/>
        <end position="442"/>
    </location>
</feature>
<dbReference type="PROSITE" id="PS00107">
    <property type="entry name" value="PROTEIN_KINASE_ATP"/>
    <property type="match status" value="1"/>
</dbReference>
<keyword evidence="5" id="KW-0418">Kinase</keyword>
<dbReference type="Gene3D" id="3.30.200.20">
    <property type="entry name" value="Phosphorylase Kinase, domain 1"/>
    <property type="match status" value="1"/>
</dbReference>
<feature type="region of interest" description="Disordered" evidence="8">
    <location>
        <begin position="395"/>
        <end position="444"/>
    </location>
</feature>
<dbReference type="Proteomes" id="UP001362899">
    <property type="component" value="Unassembled WGS sequence"/>
</dbReference>
<evidence type="ECO:0000259" key="9">
    <source>
        <dbReference type="PROSITE" id="PS50011"/>
    </source>
</evidence>
<feature type="binding site" evidence="7">
    <location>
        <position position="581"/>
    </location>
    <ligand>
        <name>ATP</name>
        <dbReference type="ChEBI" id="CHEBI:30616"/>
    </ligand>
</feature>
<keyword evidence="2" id="KW-0723">Serine/threonine-protein kinase</keyword>
<feature type="compositionally biased region" description="Polar residues" evidence="8">
    <location>
        <begin position="55"/>
        <end position="85"/>
    </location>
</feature>
<gene>
    <name evidence="10" type="ORF">DASB73_019570</name>
</gene>
<sequence length="853" mass="95010">MNTRGGESAQMHSGYSPISAIPVRVVGNYEAPQGASPSRVRQSGQQRVMPLSSRAPRQNTDQEFINRDSNFPPNRNIYNNGQPNNGYYAYRSDPNILNQQTQHLQIQNGQQRAPVHPRYPGRHVPVSGPNSEFRPGHGIPLNGSYPSNSAAGANKIGPIYHQNGTNARVRMSPAVRGYVGTQSLQQAPVMHPPSHMQAPTQVQPLSGLHRDRAAYSSAPRESSPLTQAPSSVRPRVNAYNHPIPPLDPSDPSFSSSPPKFAPPKLPVYQSANRTMPTPPLHFRRATKVGENTATNSLGINVQTQSAADLTLPTPQAPSKLSSLPFRNSAPSILQRQKRTDSMTSATKFGSSTRFNSMTGDPSLDLPPPVVTNLEMPHRKTPNFSQAISSIGNQISSRLSNRNGSPSIMSRISSRISINSRISSPSRSRPESSASVRSSSAPPLDQLIEPLDDFWPTFEPEIKPNNEVKEQIYSLRPHVLRNHQAKLVDIDPNAVYAPKTSLNEIMDEEKREARTFAQRGLYFYTNKEENDRGTTNEEGQYVESLNEHIGYRYRVVGKLGVGSFGSVLKCRDHKSGRMVAVKITSSVPGLQTQARIEASILRSLMTEHSGDPDRHHFVRYIEHFRFRNHLCIASELLGPNLYDMIKWNRYKGLNESTVKFISKQLAEGLDFLASKNIIHCDLKPENILVSDFEECQVKIIDFGSSCYEGKRLYTYIQSRFYRSPEILLGLPYGPAIDTWSYGAIVVELLLGRPVFPGEDESDLFALMCQFLGCPSPQLLMKCSRAQLFVNRNGQPLKLTNTKNVTRGVPFSTPLYHSLQQFSPEAVDFCLNLLKWSPDERLSAKRASLHPFLTL</sequence>
<feature type="compositionally biased region" description="Low complexity" evidence="8">
    <location>
        <begin position="249"/>
        <end position="258"/>
    </location>
</feature>
<organism evidence="10 11">
    <name type="scientific">Starmerella bacillaris</name>
    <name type="common">Yeast</name>
    <name type="synonym">Candida zemplinina</name>
    <dbReference type="NCBI Taxonomy" id="1247836"/>
    <lineage>
        <taxon>Eukaryota</taxon>
        <taxon>Fungi</taxon>
        <taxon>Dikarya</taxon>
        <taxon>Ascomycota</taxon>
        <taxon>Saccharomycotina</taxon>
        <taxon>Dipodascomycetes</taxon>
        <taxon>Dipodascales</taxon>
        <taxon>Trichomonascaceae</taxon>
        <taxon>Starmerella</taxon>
    </lineage>
</organism>
<dbReference type="EMBL" id="BTGC01000003">
    <property type="protein sequence ID" value="GMM50999.1"/>
    <property type="molecule type" value="Genomic_DNA"/>
</dbReference>
<dbReference type="SUPFAM" id="SSF56112">
    <property type="entry name" value="Protein kinase-like (PK-like)"/>
    <property type="match status" value="1"/>
</dbReference>
<dbReference type="InterPro" id="IPR011009">
    <property type="entry name" value="Kinase-like_dom_sf"/>
</dbReference>
<dbReference type="GO" id="GO:0005856">
    <property type="term" value="C:cytoskeleton"/>
    <property type="evidence" value="ECO:0007669"/>
    <property type="project" value="TreeGrafter"/>
</dbReference>
<evidence type="ECO:0000256" key="7">
    <source>
        <dbReference type="PROSITE-ProRule" id="PRU10141"/>
    </source>
</evidence>
<keyword evidence="3" id="KW-0808">Transferase</keyword>
<dbReference type="InterPro" id="IPR008271">
    <property type="entry name" value="Ser/Thr_kinase_AS"/>
</dbReference>